<dbReference type="Proteomes" id="UP000324241">
    <property type="component" value="Unassembled WGS sequence"/>
</dbReference>
<dbReference type="AlphaFoldDB" id="A0A5M9ME81"/>
<protein>
    <recommendedName>
        <fullName evidence="3">Peptidase A2 domain-containing protein</fullName>
    </recommendedName>
</protein>
<dbReference type="CDD" id="cd00303">
    <property type="entry name" value="retropepsin_like"/>
    <property type="match status" value="1"/>
</dbReference>
<evidence type="ECO:0008006" key="3">
    <source>
        <dbReference type="Google" id="ProtNLM"/>
    </source>
</evidence>
<proteinExistence type="predicted"/>
<dbReference type="RefSeq" id="XP_033420669.1">
    <property type="nucleotide sequence ID" value="XM_033566742.1"/>
</dbReference>
<reference evidence="1 2" key="1">
    <citation type="submission" date="2019-08" db="EMBL/GenBank/DDBJ databases">
        <title>The genome sequence of a newly discovered highly antifungal drug resistant Aspergillus species, Aspergillus tanneri NIH 1004.</title>
        <authorList>
            <person name="Mounaud S."/>
            <person name="Singh I."/>
            <person name="Joardar V."/>
            <person name="Pakala S."/>
            <person name="Pakala S."/>
            <person name="Venepally P."/>
            <person name="Chung J.K."/>
            <person name="Losada L."/>
            <person name="Nierman W.C."/>
        </authorList>
    </citation>
    <scope>NUCLEOTIDE SEQUENCE [LARGE SCALE GENOMIC DNA]</scope>
    <source>
        <strain evidence="1 2">NIH1004</strain>
    </source>
</reference>
<comment type="caution">
    <text evidence="1">The sequence shown here is derived from an EMBL/GenBank/DDBJ whole genome shotgun (WGS) entry which is preliminary data.</text>
</comment>
<dbReference type="GeneID" id="54324749"/>
<organism evidence="1 2">
    <name type="scientific">Aspergillus tanneri</name>
    <dbReference type="NCBI Taxonomy" id="1220188"/>
    <lineage>
        <taxon>Eukaryota</taxon>
        <taxon>Fungi</taxon>
        <taxon>Dikarya</taxon>
        <taxon>Ascomycota</taxon>
        <taxon>Pezizomycotina</taxon>
        <taxon>Eurotiomycetes</taxon>
        <taxon>Eurotiomycetidae</taxon>
        <taxon>Eurotiales</taxon>
        <taxon>Aspergillaceae</taxon>
        <taxon>Aspergillus</taxon>
        <taxon>Aspergillus subgen. Circumdati</taxon>
    </lineage>
</organism>
<dbReference type="Gene3D" id="2.40.70.10">
    <property type="entry name" value="Acid Proteases"/>
    <property type="match status" value="1"/>
</dbReference>
<evidence type="ECO:0000313" key="1">
    <source>
        <dbReference type="EMBL" id="KAA8641307.1"/>
    </source>
</evidence>
<dbReference type="OrthoDB" id="5588148at2759"/>
<accession>A0A5M9ME81</accession>
<dbReference type="EMBL" id="QUQM01000012">
    <property type="protein sequence ID" value="KAA8641307.1"/>
    <property type="molecule type" value="Genomic_DNA"/>
</dbReference>
<evidence type="ECO:0000313" key="2">
    <source>
        <dbReference type="Proteomes" id="UP000324241"/>
    </source>
</evidence>
<gene>
    <name evidence="1" type="ORF">ATNIH1004_002047</name>
</gene>
<dbReference type="InterPro" id="IPR021109">
    <property type="entry name" value="Peptidase_aspartic_dom_sf"/>
</dbReference>
<name>A0A5M9ME81_9EURO</name>
<dbReference type="VEuPathDB" id="FungiDB:EYZ11_012993"/>
<sequence length="196" mass="22886">MVELQAQERTIPTCALIDSGCQALLISRRFADAHLPEPAIGPRRIVALDGHRIRCYGRYRLRATTQDCHGVRRTIERTFDVVDMDHYDAILGYPWLREANPNVDWELGTWEYRKIPPEKEVEIRVGSATIGEGVRIPAIYKEFEDVFRRKMQGFYLRMQTTTMQLIYNRERNPHTDQFTPCPKVSSQFCADILKQR</sequence>